<dbReference type="PANTHER" id="PTHR33823">
    <property type="entry name" value="RNA POLYMERASE-BINDING TRANSCRIPTION FACTOR DKSA-RELATED"/>
    <property type="match status" value="1"/>
</dbReference>
<sequence>MDKERLQHFKNRLLKEKREVMETIDLMKKADTINSNEEFSQELSSYDNHPSDTASELFDKERGLAFKGNEINILNKIESSLESIEKGQYGNCKNCGKKINEDRLEFIPYAENCIECQKELNSSVNFNKDKRGFHPKNRSIEEEALLSNWRRYRNNRYSFDREEAYESVSMINKRDYMQDDLLLDGDEDEEEGFVEKVEKISNEQYKNSME</sequence>
<feature type="domain" description="Zinc finger DksA/TraR C4-type" evidence="5">
    <location>
        <begin position="87"/>
        <end position="119"/>
    </location>
</feature>
<evidence type="ECO:0000256" key="4">
    <source>
        <dbReference type="PROSITE-ProRule" id="PRU00510"/>
    </source>
</evidence>
<protein>
    <submittedName>
        <fullName evidence="6">Molecular chaperone DnaK</fullName>
    </submittedName>
    <submittedName>
        <fullName evidence="7">YteA family sporulation protein</fullName>
    </submittedName>
</protein>
<dbReference type="PROSITE" id="PS51128">
    <property type="entry name" value="ZF_DKSA_2"/>
    <property type="match status" value="1"/>
</dbReference>
<keyword evidence="2" id="KW-0863">Zinc-finger</keyword>
<reference evidence="7 8" key="1">
    <citation type="submission" date="2018-06" db="EMBL/GenBank/DDBJ databases">
        <title>Genome conservation of Clostridium tetani.</title>
        <authorList>
            <person name="Bruggemann H."/>
            <person name="Popoff M.R."/>
        </authorList>
    </citation>
    <scope>NUCLEOTIDE SEQUENCE [LARGE SCALE GENOMIC DNA]</scope>
    <source>
        <strain evidence="7 8">2017.061</strain>
    </source>
</reference>
<keyword evidence="1" id="KW-0479">Metal-binding</keyword>
<dbReference type="Proteomes" id="UP000290921">
    <property type="component" value="Unassembled WGS sequence"/>
</dbReference>
<evidence type="ECO:0000256" key="2">
    <source>
        <dbReference type="ARBA" id="ARBA00022771"/>
    </source>
</evidence>
<evidence type="ECO:0000259" key="5">
    <source>
        <dbReference type="Pfam" id="PF01258"/>
    </source>
</evidence>
<dbReference type="SUPFAM" id="SSF109635">
    <property type="entry name" value="DnaK suppressor protein DksA, alpha-hairpin domain"/>
    <property type="match status" value="1"/>
</dbReference>
<dbReference type="InterPro" id="IPR014240">
    <property type="entry name" value="YteA"/>
</dbReference>
<evidence type="ECO:0000313" key="9">
    <source>
        <dbReference type="Proteomes" id="UP001321763"/>
    </source>
</evidence>
<dbReference type="NCBIfam" id="TIGR02890">
    <property type="entry name" value="bacill_yteA"/>
    <property type="match status" value="1"/>
</dbReference>
<accession>A0A4Q0VFL1</accession>
<evidence type="ECO:0000256" key="1">
    <source>
        <dbReference type="ARBA" id="ARBA00022723"/>
    </source>
</evidence>
<dbReference type="AlphaFoldDB" id="A0A4Q0VFL1"/>
<dbReference type="GO" id="GO:0008270">
    <property type="term" value="F:zinc ion binding"/>
    <property type="evidence" value="ECO:0007669"/>
    <property type="project" value="UniProtKB-KW"/>
</dbReference>
<dbReference type="EMBL" id="QMAP01000004">
    <property type="protein sequence ID" value="RXI49462.1"/>
    <property type="molecule type" value="Genomic_DNA"/>
</dbReference>
<evidence type="ECO:0000313" key="6">
    <source>
        <dbReference type="EMBL" id="BDR81325.1"/>
    </source>
</evidence>
<evidence type="ECO:0000256" key="3">
    <source>
        <dbReference type="ARBA" id="ARBA00022833"/>
    </source>
</evidence>
<dbReference type="SUPFAM" id="SSF57716">
    <property type="entry name" value="Glucocorticoid receptor-like (DNA-binding domain)"/>
    <property type="match status" value="1"/>
</dbReference>
<name>A0A4Q0VFL1_CLOTA</name>
<dbReference type="Gene3D" id="1.20.120.910">
    <property type="entry name" value="DksA, coiled-coil domain"/>
    <property type="match status" value="1"/>
</dbReference>
<reference evidence="6 9" key="2">
    <citation type="submission" date="2022-09" db="EMBL/GenBank/DDBJ databases">
        <title>complete genome sequences of Clostridium tetani str. KHSU-234311-028 isolated from soil.</title>
        <authorList>
            <person name="Sekizuka T."/>
            <person name="Shitada C."/>
            <person name="Takahashi M."/>
            <person name="Kuroda M."/>
        </authorList>
    </citation>
    <scope>NUCLEOTIDE SEQUENCE [LARGE SCALE GENOMIC DNA]</scope>
    <source>
        <strain evidence="6 9">KHSU-234311-028</strain>
    </source>
</reference>
<keyword evidence="3" id="KW-0862">Zinc</keyword>
<dbReference type="Proteomes" id="UP001321763">
    <property type="component" value="Chromosome"/>
</dbReference>
<dbReference type="EMBL" id="AP026818">
    <property type="protein sequence ID" value="BDR81325.1"/>
    <property type="molecule type" value="Genomic_DNA"/>
</dbReference>
<dbReference type="InterPro" id="IPR000962">
    <property type="entry name" value="Znf_DskA_TraR"/>
</dbReference>
<proteinExistence type="predicted"/>
<gene>
    <name evidence="7" type="ORF">DP130_05245</name>
    <name evidence="6" type="ORF">K234311028_15710</name>
</gene>
<evidence type="ECO:0000313" key="8">
    <source>
        <dbReference type="Proteomes" id="UP000290921"/>
    </source>
</evidence>
<dbReference type="InterPro" id="IPR037187">
    <property type="entry name" value="DnaK_N"/>
</dbReference>
<evidence type="ECO:0000313" key="7">
    <source>
        <dbReference type="EMBL" id="RXI49462.1"/>
    </source>
</evidence>
<dbReference type="RefSeq" id="WP_129030145.1">
    <property type="nucleotide sequence ID" value="NZ_AP026806.1"/>
</dbReference>
<feature type="zinc finger region" description="dksA C4-type" evidence="4">
    <location>
        <begin position="92"/>
        <end position="116"/>
    </location>
</feature>
<organism evidence="7 8">
    <name type="scientific">Clostridium tetani</name>
    <dbReference type="NCBI Taxonomy" id="1513"/>
    <lineage>
        <taxon>Bacteria</taxon>
        <taxon>Bacillati</taxon>
        <taxon>Bacillota</taxon>
        <taxon>Clostridia</taxon>
        <taxon>Eubacteriales</taxon>
        <taxon>Clostridiaceae</taxon>
        <taxon>Clostridium</taxon>
    </lineage>
</organism>
<dbReference type="Pfam" id="PF01258">
    <property type="entry name" value="zf-dskA_traR"/>
    <property type="match status" value="1"/>
</dbReference>
<dbReference type="PANTHER" id="PTHR33823:SF4">
    <property type="entry name" value="GENERAL STRESS PROTEIN 16O"/>
    <property type="match status" value="1"/>
</dbReference>